<dbReference type="EMBL" id="FOAT01000012">
    <property type="protein sequence ID" value="SEL12897.1"/>
    <property type="molecule type" value="Genomic_DNA"/>
</dbReference>
<evidence type="ECO:0000313" key="2">
    <source>
        <dbReference type="Proteomes" id="UP000186015"/>
    </source>
</evidence>
<dbReference type="Proteomes" id="UP000186015">
    <property type="component" value="Unassembled WGS sequence"/>
</dbReference>
<dbReference type="AlphaFoldDB" id="A0A1H7MQL4"/>
<sequence length="165" mass="18351">MAQRPIDVQGSEIISTALMELINEFPALNGKKIKFSTLEDKSGLGFFPTSGAAILSRKESITGHVSIQGAYPFNVIYRAAVKSETQKLAVKEFLDTLGKWLEKQPIVVSGSVVQLHDYPELDEGRIITNIARSTPAHCNAAYQDGVEDWLVSILVRYKYEYDTNQ</sequence>
<proteinExistence type="predicted"/>
<reference evidence="1 2" key="1">
    <citation type="submission" date="2016-10" db="EMBL/GenBank/DDBJ databases">
        <authorList>
            <person name="de Groot N.N."/>
        </authorList>
    </citation>
    <scope>NUCLEOTIDE SEQUENCE [LARGE SCALE GENOMIC DNA]</scope>
    <source>
        <strain evidence="1 2">KH2T6</strain>
    </source>
</reference>
<protein>
    <recommendedName>
        <fullName evidence="3">Phage protein</fullName>
    </recommendedName>
</protein>
<name>A0A1H7MQL4_RUMAL</name>
<dbReference type="OrthoDB" id="2082753at2"/>
<dbReference type="RefSeq" id="WP_074834310.1">
    <property type="nucleotide sequence ID" value="NZ_FOAT01000012.1"/>
</dbReference>
<accession>A0A1H7MQL4</accession>
<gene>
    <name evidence="1" type="ORF">SAMN05216469_11276</name>
</gene>
<organism evidence="1 2">
    <name type="scientific">Ruminococcus albus</name>
    <dbReference type="NCBI Taxonomy" id="1264"/>
    <lineage>
        <taxon>Bacteria</taxon>
        <taxon>Bacillati</taxon>
        <taxon>Bacillota</taxon>
        <taxon>Clostridia</taxon>
        <taxon>Eubacteriales</taxon>
        <taxon>Oscillospiraceae</taxon>
        <taxon>Ruminococcus</taxon>
    </lineage>
</organism>
<evidence type="ECO:0000313" key="1">
    <source>
        <dbReference type="EMBL" id="SEL12897.1"/>
    </source>
</evidence>
<evidence type="ECO:0008006" key="3">
    <source>
        <dbReference type="Google" id="ProtNLM"/>
    </source>
</evidence>